<organism evidence="3 4">
    <name type="scientific">Eleusine coracana subsp. coracana</name>
    <dbReference type="NCBI Taxonomy" id="191504"/>
    <lineage>
        <taxon>Eukaryota</taxon>
        <taxon>Viridiplantae</taxon>
        <taxon>Streptophyta</taxon>
        <taxon>Embryophyta</taxon>
        <taxon>Tracheophyta</taxon>
        <taxon>Spermatophyta</taxon>
        <taxon>Magnoliopsida</taxon>
        <taxon>Liliopsida</taxon>
        <taxon>Poales</taxon>
        <taxon>Poaceae</taxon>
        <taxon>PACMAD clade</taxon>
        <taxon>Chloridoideae</taxon>
        <taxon>Cynodonteae</taxon>
        <taxon>Eleusininae</taxon>
        <taxon>Eleusine</taxon>
    </lineage>
</organism>
<dbReference type="PANTHER" id="PTHR21234:SF41">
    <property type="entry name" value="NUCLEOSIDE PHOSPHORYLASE DOMAIN-CONTAINING PROTEIN"/>
    <property type="match status" value="1"/>
</dbReference>
<dbReference type="Pfam" id="PF01048">
    <property type="entry name" value="PNP_UDP_1"/>
    <property type="match status" value="1"/>
</dbReference>
<feature type="domain" description="Nucleoside phosphorylase" evidence="2">
    <location>
        <begin position="55"/>
        <end position="146"/>
    </location>
</feature>
<feature type="signal peptide" evidence="1">
    <location>
        <begin position="1"/>
        <end position="28"/>
    </location>
</feature>
<dbReference type="InterPro" id="IPR000845">
    <property type="entry name" value="Nucleoside_phosphorylase_d"/>
</dbReference>
<sequence>MAAGAVWPRAVAAWFAAAVMLLVMATVATTPAAGFISDETCRAVLWANRVGAPFVGLVAPNGYEMEPVLKSPIFKPSDDIPIFDVQGRRFRFGTIQGQRVVMVMTGLGMLLVSLFKEKGVLHWGIAGNLDDGLQIGDVTIPEYWAHLSLWVWQRHGDGPANELPLEAAGDYTRELGFLNFSDHTVVGHGPYPAEDLAAANTLNSIWYQPCDILTKTRTQDKNLN</sequence>
<dbReference type="InterPro" id="IPR035994">
    <property type="entry name" value="Nucleoside_phosphorylase_sf"/>
</dbReference>
<dbReference type="GO" id="GO:0003824">
    <property type="term" value="F:catalytic activity"/>
    <property type="evidence" value="ECO:0007669"/>
    <property type="project" value="InterPro"/>
</dbReference>
<gene>
    <name evidence="3" type="primary">ga07428</name>
    <name evidence="3" type="ORF">PR202_ga07428</name>
</gene>
<dbReference type="AlphaFoldDB" id="A0AAV5BYN6"/>
<name>A0AAV5BYN6_ELECO</name>
<keyword evidence="4" id="KW-1185">Reference proteome</keyword>
<reference evidence="3" key="1">
    <citation type="journal article" date="2018" name="DNA Res.">
        <title>Multiple hybrid de novo genome assembly of finger millet, an orphan allotetraploid crop.</title>
        <authorList>
            <person name="Hatakeyama M."/>
            <person name="Aluri S."/>
            <person name="Balachadran M.T."/>
            <person name="Sivarajan S.R."/>
            <person name="Patrignani A."/>
            <person name="Gruter S."/>
            <person name="Poveda L."/>
            <person name="Shimizu-Inatsugi R."/>
            <person name="Baeten J."/>
            <person name="Francoijs K.J."/>
            <person name="Nataraja K.N."/>
            <person name="Reddy Y.A.N."/>
            <person name="Phadnis S."/>
            <person name="Ravikumar R.L."/>
            <person name="Schlapbach R."/>
            <person name="Sreeman S.M."/>
            <person name="Shimizu K.K."/>
        </authorList>
    </citation>
    <scope>NUCLEOTIDE SEQUENCE</scope>
</reference>
<dbReference type="GO" id="GO:0009116">
    <property type="term" value="P:nucleoside metabolic process"/>
    <property type="evidence" value="ECO:0007669"/>
    <property type="project" value="InterPro"/>
</dbReference>
<evidence type="ECO:0000259" key="2">
    <source>
        <dbReference type="Pfam" id="PF01048"/>
    </source>
</evidence>
<keyword evidence="1" id="KW-0732">Signal</keyword>
<reference evidence="3" key="2">
    <citation type="submission" date="2021-12" db="EMBL/GenBank/DDBJ databases">
        <title>Resequencing data analysis of finger millet.</title>
        <authorList>
            <person name="Hatakeyama M."/>
            <person name="Aluri S."/>
            <person name="Balachadran M.T."/>
            <person name="Sivarajan S.R."/>
            <person name="Poveda L."/>
            <person name="Shimizu-Inatsugi R."/>
            <person name="Schlapbach R."/>
            <person name="Sreeman S.M."/>
            <person name="Shimizu K.K."/>
        </authorList>
    </citation>
    <scope>NUCLEOTIDE SEQUENCE</scope>
</reference>
<evidence type="ECO:0000313" key="3">
    <source>
        <dbReference type="EMBL" id="GJM91087.1"/>
    </source>
</evidence>
<feature type="chain" id="PRO_5043383137" description="Nucleoside phosphorylase domain-containing protein" evidence="1">
    <location>
        <begin position="29"/>
        <end position="224"/>
    </location>
</feature>
<dbReference type="SUPFAM" id="SSF53167">
    <property type="entry name" value="Purine and uridine phosphorylases"/>
    <property type="match status" value="1"/>
</dbReference>
<dbReference type="Gene3D" id="3.40.50.1580">
    <property type="entry name" value="Nucleoside phosphorylase domain"/>
    <property type="match status" value="1"/>
</dbReference>
<dbReference type="EMBL" id="BQKI01000003">
    <property type="protein sequence ID" value="GJM91087.1"/>
    <property type="molecule type" value="Genomic_DNA"/>
</dbReference>
<comment type="caution">
    <text evidence="3">The sequence shown here is derived from an EMBL/GenBank/DDBJ whole genome shotgun (WGS) entry which is preliminary data.</text>
</comment>
<evidence type="ECO:0000313" key="4">
    <source>
        <dbReference type="Proteomes" id="UP001054889"/>
    </source>
</evidence>
<dbReference type="Proteomes" id="UP001054889">
    <property type="component" value="Unassembled WGS sequence"/>
</dbReference>
<evidence type="ECO:0000256" key="1">
    <source>
        <dbReference type="SAM" id="SignalP"/>
    </source>
</evidence>
<dbReference type="PANTHER" id="PTHR21234">
    <property type="entry name" value="PURINE NUCLEOSIDE PHOSPHORYLASE"/>
    <property type="match status" value="1"/>
</dbReference>
<protein>
    <recommendedName>
        <fullName evidence="2">Nucleoside phosphorylase domain-containing protein</fullName>
    </recommendedName>
</protein>
<proteinExistence type="predicted"/>
<accession>A0AAV5BYN6</accession>